<dbReference type="AlphaFoldDB" id="U2H6L3"/>
<dbReference type="EMBL" id="ATDL01000022">
    <property type="protein sequence ID" value="ERJ57346.1"/>
    <property type="molecule type" value="Genomic_DNA"/>
</dbReference>
<reference evidence="1 2" key="1">
    <citation type="journal article" date="2013" name="Genome Announc.">
        <title>The Draft Genome Sequence of Sphingomonas paucimobilis Strain HER1398 (Proteobacteria), Host to the Giant PAU Phage, Indicates That It Is a Member of the Genus Sphingobacterium (Bacteroidetes).</title>
        <authorList>
            <person name="White R.A.III."/>
            <person name="Suttle C.A."/>
        </authorList>
    </citation>
    <scope>NUCLEOTIDE SEQUENCE [LARGE SCALE GENOMIC DNA]</scope>
    <source>
        <strain evidence="1 2">HER1398</strain>
    </source>
</reference>
<dbReference type="RefSeq" id="WP_021072078.1">
    <property type="nucleotide sequence ID" value="NZ_ATDL01000022.1"/>
</dbReference>
<evidence type="ECO:0000313" key="2">
    <source>
        <dbReference type="Proteomes" id="UP000016584"/>
    </source>
</evidence>
<protein>
    <submittedName>
        <fullName evidence="1">Uncharacterized protein</fullName>
    </submittedName>
</protein>
<gene>
    <name evidence="1" type="ORF">M472_01065</name>
</gene>
<dbReference type="OrthoDB" id="1443382at2"/>
<proteinExistence type="predicted"/>
<organism evidence="1 2">
    <name type="scientific">Sphingobacterium paucimobilis HER1398</name>
    <dbReference type="NCBI Taxonomy" id="1346330"/>
    <lineage>
        <taxon>Bacteria</taxon>
        <taxon>Pseudomonadati</taxon>
        <taxon>Bacteroidota</taxon>
        <taxon>Sphingobacteriia</taxon>
        <taxon>Sphingobacteriales</taxon>
        <taxon>Sphingobacteriaceae</taxon>
        <taxon>Sphingobacterium</taxon>
    </lineage>
</organism>
<sequence length="111" mass="12968">MAIWENKFTTEIKLDPVFAALKSLISDGTITEMISLREYSPTKLMAVLKMNHQTFIEKCEEPWKFSTEHILLLSYIIDIDPILLFEIIQKESLNHLKKQAGVYLDKIQKKK</sequence>
<dbReference type="Proteomes" id="UP000016584">
    <property type="component" value="Unassembled WGS sequence"/>
</dbReference>
<keyword evidence="2" id="KW-1185">Reference proteome</keyword>
<accession>U2H6L3</accession>
<comment type="caution">
    <text evidence="1">The sequence shown here is derived from an EMBL/GenBank/DDBJ whole genome shotgun (WGS) entry which is preliminary data.</text>
</comment>
<evidence type="ECO:0000313" key="1">
    <source>
        <dbReference type="EMBL" id="ERJ57346.1"/>
    </source>
</evidence>
<name>U2H6L3_9SPHI</name>